<evidence type="ECO:0000256" key="1">
    <source>
        <dbReference type="SAM" id="MobiDB-lite"/>
    </source>
</evidence>
<accession>A0AAD7RL88</accession>
<dbReference type="Proteomes" id="UP001221898">
    <property type="component" value="Unassembled WGS sequence"/>
</dbReference>
<sequence length="103" mass="10996">MRRSQCGLTSCEGMPADWLLGSGFETPSVRPVLLLGYLASAGPEDHKAKSRNLTQPWPVAGSPTDRMDRWNPAGETQGRDVGEAGGGGECPVLGHSCRIRFLS</sequence>
<organism evidence="2 3">
    <name type="scientific">Aldrovandia affinis</name>
    <dbReference type="NCBI Taxonomy" id="143900"/>
    <lineage>
        <taxon>Eukaryota</taxon>
        <taxon>Metazoa</taxon>
        <taxon>Chordata</taxon>
        <taxon>Craniata</taxon>
        <taxon>Vertebrata</taxon>
        <taxon>Euteleostomi</taxon>
        <taxon>Actinopterygii</taxon>
        <taxon>Neopterygii</taxon>
        <taxon>Teleostei</taxon>
        <taxon>Notacanthiformes</taxon>
        <taxon>Halosauridae</taxon>
        <taxon>Aldrovandia</taxon>
    </lineage>
</organism>
<reference evidence="2" key="1">
    <citation type="journal article" date="2023" name="Science">
        <title>Genome structures resolve the early diversification of teleost fishes.</title>
        <authorList>
            <person name="Parey E."/>
            <person name="Louis A."/>
            <person name="Montfort J."/>
            <person name="Bouchez O."/>
            <person name="Roques C."/>
            <person name="Iampietro C."/>
            <person name="Lluch J."/>
            <person name="Castinel A."/>
            <person name="Donnadieu C."/>
            <person name="Desvignes T."/>
            <person name="Floi Bucao C."/>
            <person name="Jouanno E."/>
            <person name="Wen M."/>
            <person name="Mejri S."/>
            <person name="Dirks R."/>
            <person name="Jansen H."/>
            <person name="Henkel C."/>
            <person name="Chen W.J."/>
            <person name="Zahm M."/>
            <person name="Cabau C."/>
            <person name="Klopp C."/>
            <person name="Thompson A.W."/>
            <person name="Robinson-Rechavi M."/>
            <person name="Braasch I."/>
            <person name="Lecointre G."/>
            <person name="Bobe J."/>
            <person name="Postlethwait J.H."/>
            <person name="Berthelot C."/>
            <person name="Roest Crollius H."/>
            <person name="Guiguen Y."/>
        </authorList>
    </citation>
    <scope>NUCLEOTIDE SEQUENCE</scope>
    <source>
        <strain evidence="2">NC1722</strain>
    </source>
</reference>
<comment type="caution">
    <text evidence="2">The sequence shown here is derived from an EMBL/GenBank/DDBJ whole genome shotgun (WGS) entry which is preliminary data.</text>
</comment>
<evidence type="ECO:0000313" key="2">
    <source>
        <dbReference type="EMBL" id="KAJ8385987.1"/>
    </source>
</evidence>
<name>A0AAD7RL88_9TELE</name>
<dbReference type="AlphaFoldDB" id="A0AAD7RL88"/>
<dbReference type="EMBL" id="JAINUG010000237">
    <property type="protein sequence ID" value="KAJ8385987.1"/>
    <property type="molecule type" value="Genomic_DNA"/>
</dbReference>
<proteinExistence type="predicted"/>
<gene>
    <name evidence="2" type="ORF">AAFF_G00178080</name>
</gene>
<keyword evidence="3" id="KW-1185">Reference proteome</keyword>
<evidence type="ECO:0000313" key="3">
    <source>
        <dbReference type="Proteomes" id="UP001221898"/>
    </source>
</evidence>
<protein>
    <submittedName>
        <fullName evidence="2">Uncharacterized protein</fullName>
    </submittedName>
</protein>
<feature type="region of interest" description="Disordered" evidence="1">
    <location>
        <begin position="44"/>
        <end position="87"/>
    </location>
</feature>